<reference evidence="3 4" key="1">
    <citation type="submission" date="2010-05" db="EMBL/GenBank/DDBJ databases">
        <title>The Genome Sequence of Thecamonas trahens ATCC 50062.</title>
        <authorList>
            <consortium name="The Broad Institute Genome Sequencing Platform"/>
            <person name="Russ C."/>
            <person name="Cuomo C."/>
            <person name="Shea T."/>
            <person name="Young S.K."/>
            <person name="Zeng Q."/>
            <person name="Koehrsen M."/>
            <person name="Haas B."/>
            <person name="Borodovsky M."/>
            <person name="Guigo R."/>
            <person name="Alvarado L."/>
            <person name="Berlin A."/>
            <person name="Bochicchio J."/>
            <person name="Borenstein D."/>
            <person name="Chapman S."/>
            <person name="Chen Z."/>
            <person name="Freedman E."/>
            <person name="Gellesch M."/>
            <person name="Goldberg J."/>
            <person name="Griggs A."/>
            <person name="Gujja S."/>
            <person name="Heilman E."/>
            <person name="Heiman D."/>
            <person name="Hepburn T."/>
            <person name="Howarth C."/>
            <person name="Jen D."/>
            <person name="Larson L."/>
            <person name="Mehta T."/>
            <person name="Park D."/>
            <person name="Pearson M."/>
            <person name="Roberts A."/>
            <person name="Saif S."/>
            <person name="Shenoy N."/>
            <person name="Sisk P."/>
            <person name="Stolte C."/>
            <person name="Sykes S."/>
            <person name="Thomson T."/>
            <person name="Walk T."/>
            <person name="White J."/>
            <person name="Yandava C."/>
            <person name="Burger G."/>
            <person name="Gray M.W."/>
            <person name="Holland P.W.H."/>
            <person name="King N."/>
            <person name="Lang F.B.F."/>
            <person name="Roger A.J."/>
            <person name="Ruiz-Trillo I."/>
            <person name="Lander E."/>
            <person name="Nusbaum C."/>
        </authorList>
    </citation>
    <scope>NUCLEOTIDE SEQUENCE [LARGE SCALE GENOMIC DNA]</scope>
    <source>
        <strain evidence="3 4">ATCC 50062</strain>
    </source>
</reference>
<proteinExistence type="predicted"/>
<keyword evidence="4" id="KW-1185">Reference proteome</keyword>
<organism evidence="3 4">
    <name type="scientific">Thecamonas trahens ATCC 50062</name>
    <dbReference type="NCBI Taxonomy" id="461836"/>
    <lineage>
        <taxon>Eukaryota</taxon>
        <taxon>Apusozoa</taxon>
        <taxon>Apusomonadida</taxon>
        <taxon>Apusomonadidae</taxon>
        <taxon>Thecamonas</taxon>
    </lineage>
</organism>
<feature type="compositionally biased region" description="Acidic residues" evidence="1">
    <location>
        <begin position="817"/>
        <end position="828"/>
    </location>
</feature>
<feature type="region of interest" description="Disordered" evidence="1">
    <location>
        <begin position="424"/>
        <end position="506"/>
    </location>
</feature>
<gene>
    <name evidence="3" type="ORF">AMSG_01809</name>
</gene>
<evidence type="ECO:0000256" key="2">
    <source>
        <dbReference type="SAM" id="Phobius"/>
    </source>
</evidence>
<feature type="compositionally biased region" description="Polar residues" evidence="1">
    <location>
        <begin position="621"/>
        <end position="630"/>
    </location>
</feature>
<feature type="compositionally biased region" description="Pro residues" evidence="1">
    <location>
        <begin position="362"/>
        <end position="372"/>
    </location>
</feature>
<keyword evidence="2" id="KW-0472">Membrane</keyword>
<name>A0A0L0DU19_THETB</name>
<evidence type="ECO:0000313" key="3">
    <source>
        <dbReference type="EMBL" id="KNC55546.1"/>
    </source>
</evidence>
<sequence length="828" mass="86132">MSSPFVVSNVVDPSNDGRPVAPSGDPAMAVFIDDGAHDVTRVRSVSSAAATATIVTTREVQPTGGSSAPHLTIFLTPASLADARAGYVAAPGLYAVAMIRDGLGWVARMGRHTEVEVHHAAWAHLMEPDAAVAVVVELRSDSGTLANFDDDVIDFVPQRAALPPVPSPAPQSSTPHLALAIDGIGSEWARLIENPPGLPVRVAAEADVANDGVASSISVRSELEPANDYREVIVATDDDAVAVFATTHAPTGTPPTPSARHVVYIVTDTPSAGYELAPGIVAVATIDDGIGYVYSGPDQLAHPSLRYAAVTSGNKMEAFMAADVWAHLVSDSAVMDAVVVLIDSATGLADWTPDAAGSPSSSGPPSPPPPLSPTDSGPVPHHDKGSNSSAAGVIAGTSVALLLLACCVVCVLWMWRRRSEAAKAGVPVSASSASLTSRSESAESGEDAASIEKNNATGDAVSGRESSSMSSPQTLPRTLASSPNQSPTTRQPPELEPILSDSTCDEDAHVESVSCNVVSQSMSRSASSSDGEDVYGRNYGASSMYKAPRGLQQADSWAADSHASVLGAVVLGERSDDNDDASLSPGPCIDGPGQMLRYQSSMLNSDATLAASSSCVQRLSSSFTQPQPRSWSRVFESESEQKGQSIADRRKAAKGRRSRTQGDSLLASTLARASQSATKSPARLLHHQSSMLGDSSSFSNSDDEEDGHGTGRLRLTDTDQHGSTSTSRSPSASPSPASTALPLRAARSRSRNRGPRKLSHRWDSSIIGSTLFHNISEIDNESSTPRADSAASDDGGTSHPERHARSSHSGDSGSDWNCDDTDDRADSE</sequence>
<dbReference type="GeneID" id="25561537"/>
<evidence type="ECO:0000256" key="1">
    <source>
        <dbReference type="SAM" id="MobiDB-lite"/>
    </source>
</evidence>
<feature type="compositionally biased region" description="Low complexity" evidence="1">
    <location>
        <begin position="429"/>
        <end position="439"/>
    </location>
</feature>
<feature type="compositionally biased region" description="Low complexity" evidence="1">
    <location>
        <begin position="723"/>
        <end position="745"/>
    </location>
</feature>
<keyword evidence="2" id="KW-1133">Transmembrane helix</keyword>
<feature type="region of interest" description="Disordered" evidence="1">
    <location>
        <begin position="515"/>
        <end position="534"/>
    </location>
</feature>
<keyword evidence="2" id="KW-0812">Transmembrane</keyword>
<dbReference type="AlphaFoldDB" id="A0A0L0DU19"/>
<feature type="region of interest" description="Disordered" evidence="1">
    <location>
        <begin position="777"/>
        <end position="828"/>
    </location>
</feature>
<evidence type="ECO:0008006" key="5">
    <source>
        <dbReference type="Google" id="ProtNLM"/>
    </source>
</evidence>
<feature type="transmembrane region" description="Helical" evidence="2">
    <location>
        <begin position="390"/>
        <end position="415"/>
    </location>
</feature>
<dbReference type="EMBL" id="GL349439">
    <property type="protein sequence ID" value="KNC55546.1"/>
    <property type="molecule type" value="Genomic_DNA"/>
</dbReference>
<dbReference type="RefSeq" id="XP_013761320.1">
    <property type="nucleotide sequence ID" value="XM_013905866.1"/>
</dbReference>
<protein>
    <recommendedName>
        <fullName evidence="5">Transmembrane protein</fullName>
    </recommendedName>
</protein>
<accession>A0A0L0DU19</accession>
<feature type="compositionally biased region" description="Basic residues" evidence="1">
    <location>
        <begin position="746"/>
        <end position="759"/>
    </location>
</feature>
<evidence type="ECO:0000313" key="4">
    <source>
        <dbReference type="Proteomes" id="UP000054408"/>
    </source>
</evidence>
<feature type="compositionally biased region" description="Polar residues" evidence="1">
    <location>
        <begin position="661"/>
        <end position="679"/>
    </location>
</feature>
<feature type="region of interest" description="Disordered" evidence="1">
    <location>
        <begin position="621"/>
        <end position="761"/>
    </location>
</feature>
<feature type="compositionally biased region" description="Polar residues" evidence="1">
    <location>
        <begin position="464"/>
        <end position="491"/>
    </location>
</feature>
<feature type="compositionally biased region" description="Low complexity" evidence="1">
    <location>
        <begin position="519"/>
        <end position="529"/>
    </location>
</feature>
<feature type="region of interest" description="Disordered" evidence="1">
    <location>
        <begin position="352"/>
        <end position="387"/>
    </location>
</feature>
<feature type="compositionally biased region" description="Low complexity" evidence="1">
    <location>
        <begin position="689"/>
        <end position="700"/>
    </location>
</feature>
<dbReference type="Proteomes" id="UP000054408">
    <property type="component" value="Unassembled WGS sequence"/>
</dbReference>